<dbReference type="InterPro" id="IPR036873">
    <property type="entry name" value="Rhodanese-like_dom_sf"/>
</dbReference>
<dbReference type="PANTHER" id="PTHR43031:SF1">
    <property type="entry name" value="PYRIDINE NUCLEOTIDE-DISULPHIDE OXIDOREDUCTASE"/>
    <property type="match status" value="1"/>
</dbReference>
<organism evidence="2 3">
    <name type="scientific">Paenibacillus nicotianae</name>
    <dbReference type="NCBI Taxonomy" id="1526551"/>
    <lineage>
        <taxon>Bacteria</taxon>
        <taxon>Bacillati</taxon>
        <taxon>Bacillota</taxon>
        <taxon>Bacilli</taxon>
        <taxon>Bacillales</taxon>
        <taxon>Paenibacillaceae</taxon>
        <taxon>Paenibacillus</taxon>
    </lineage>
</organism>
<dbReference type="InterPro" id="IPR001307">
    <property type="entry name" value="Thiosulphate_STrfase_CS"/>
</dbReference>
<accession>A0ABW4URW6</accession>
<comment type="caution">
    <text evidence="2">The sequence shown here is derived from an EMBL/GenBank/DDBJ whole genome shotgun (WGS) entry which is preliminary data.</text>
</comment>
<protein>
    <submittedName>
        <fullName evidence="2">Rhodanese-like domain-containing protein</fullName>
    </submittedName>
</protein>
<proteinExistence type="predicted"/>
<dbReference type="EMBL" id="JBHUGF010000006">
    <property type="protein sequence ID" value="MFD1988932.1"/>
    <property type="molecule type" value="Genomic_DNA"/>
</dbReference>
<dbReference type="Proteomes" id="UP001597403">
    <property type="component" value="Unassembled WGS sequence"/>
</dbReference>
<dbReference type="PANTHER" id="PTHR43031">
    <property type="entry name" value="FAD-DEPENDENT OXIDOREDUCTASE"/>
    <property type="match status" value="1"/>
</dbReference>
<sequence>MNHAPRFSLTLEVPAANSADAYQHFTAKAAYETDVADVMIDCQKGNPPFILLDVRDQLTYEQCHIPGAIHITGRQINAKTTAHLDKNTTIVTYCWGPACNGATKAAAKLASLGFPVKELLGGIEYWRKEGGQVEGTLGVEAPMYWSIIK</sequence>
<feature type="domain" description="Rhodanese" evidence="1">
    <location>
        <begin position="45"/>
        <end position="135"/>
    </location>
</feature>
<dbReference type="SMART" id="SM00450">
    <property type="entry name" value="RHOD"/>
    <property type="match status" value="1"/>
</dbReference>
<gene>
    <name evidence="2" type="ORF">ACFSGI_02945</name>
</gene>
<keyword evidence="3" id="KW-1185">Reference proteome</keyword>
<reference evidence="3" key="1">
    <citation type="journal article" date="2019" name="Int. J. Syst. Evol. Microbiol.">
        <title>The Global Catalogue of Microorganisms (GCM) 10K type strain sequencing project: providing services to taxonomists for standard genome sequencing and annotation.</title>
        <authorList>
            <consortium name="The Broad Institute Genomics Platform"/>
            <consortium name="The Broad Institute Genome Sequencing Center for Infectious Disease"/>
            <person name="Wu L."/>
            <person name="Ma J."/>
        </authorList>
    </citation>
    <scope>NUCLEOTIDE SEQUENCE [LARGE SCALE GENOMIC DNA]</scope>
    <source>
        <strain evidence="3">CGMCC 1.15067</strain>
    </source>
</reference>
<dbReference type="PROSITE" id="PS50206">
    <property type="entry name" value="RHODANESE_3"/>
    <property type="match status" value="1"/>
</dbReference>
<dbReference type="InterPro" id="IPR050229">
    <property type="entry name" value="GlpE_sulfurtransferase"/>
</dbReference>
<dbReference type="PROSITE" id="PS00380">
    <property type="entry name" value="RHODANESE_1"/>
    <property type="match status" value="1"/>
</dbReference>
<dbReference type="Pfam" id="PF00581">
    <property type="entry name" value="Rhodanese"/>
    <property type="match status" value="1"/>
</dbReference>
<evidence type="ECO:0000259" key="1">
    <source>
        <dbReference type="PROSITE" id="PS50206"/>
    </source>
</evidence>
<dbReference type="InterPro" id="IPR001763">
    <property type="entry name" value="Rhodanese-like_dom"/>
</dbReference>
<dbReference type="RefSeq" id="WP_204827041.1">
    <property type="nucleotide sequence ID" value="NZ_JBHUGF010000006.1"/>
</dbReference>
<evidence type="ECO:0000313" key="3">
    <source>
        <dbReference type="Proteomes" id="UP001597403"/>
    </source>
</evidence>
<dbReference type="Gene3D" id="3.40.250.10">
    <property type="entry name" value="Rhodanese-like domain"/>
    <property type="match status" value="1"/>
</dbReference>
<evidence type="ECO:0000313" key="2">
    <source>
        <dbReference type="EMBL" id="MFD1988932.1"/>
    </source>
</evidence>
<name>A0ABW4URW6_9BACL</name>
<dbReference type="SUPFAM" id="SSF52821">
    <property type="entry name" value="Rhodanese/Cell cycle control phosphatase"/>
    <property type="match status" value="1"/>
</dbReference>